<dbReference type="AlphaFoldDB" id="A0A564ZAD6"/>
<protein>
    <submittedName>
        <fullName evidence="2">Uncharacterized protein</fullName>
    </submittedName>
</protein>
<sequence>MTHDSYLPCLNASIDTLPASFHLKSTSSNNTRLSVTGSYASCSSPRFLSSLHSLSLSVTRFKLVVVALTTFSVCLVFWFTIILSSNSNSYELVTVIALIIC</sequence>
<dbReference type="Proteomes" id="UP000321570">
    <property type="component" value="Unassembled WGS sequence"/>
</dbReference>
<accession>A0A564ZAD6</accession>
<evidence type="ECO:0000313" key="3">
    <source>
        <dbReference type="Proteomes" id="UP000321570"/>
    </source>
</evidence>
<reference evidence="2 3" key="1">
    <citation type="submission" date="2019-07" db="EMBL/GenBank/DDBJ databases">
        <authorList>
            <person name="Jastrzebski P J."/>
            <person name="Paukszto L."/>
            <person name="Jastrzebski P J."/>
        </authorList>
    </citation>
    <scope>NUCLEOTIDE SEQUENCE [LARGE SCALE GENOMIC DNA]</scope>
    <source>
        <strain evidence="2 3">WMS-il1</strain>
    </source>
</reference>
<organism evidence="2 3">
    <name type="scientific">Hymenolepis diminuta</name>
    <name type="common">Rat tapeworm</name>
    <dbReference type="NCBI Taxonomy" id="6216"/>
    <lineage>
        <taxon>Eukaryota</taxon>
        <taxon>Metazoa</taxon>
        <taxon>Spiralia</taxon>
        <taxon>Lophotrochozoa</taxon>
        <taxon>Platyhelminthes</taxon>
        <taxon>Cestoda</taxon>
        <taxon>Eucestoda</taxon>
        <taxon>Cyclophyllidea</taxon>
        <taxon>Hymenolepididae</taxon>
        <taxon>Hymenolepis</taxon>
    </lineage>
</organism>
<keyword evidence="1" id="KW-0812">Transmembrane</keyword>
<evidence type="ECO:0000313" key="2">
    <source>
        <dbReference type="EMBL" id="VUZ56465.1"/>
    </source>
</evidence>
<proteinExistence type="predicted"/>
<keyword evidence="1" id="KW-0472">Membrane</keyword>
<gene>
    <name evidence="2" type="ORF">WMSIL1_LOCUS14076</name>
</gene>
<keyword evidence="3" id="KW-1185">Reference proteome</keyword>
<dbReference type="EMBL" id="CABIJS010000704">
    <property type="protein sequence ID" value="VUZ56465.1"/>
    <property type="molecule type" value="Genomic_DNA"/>
</dbReference>
<name>A0A564ZAD6_HYMDI</name>
<keyword evidence="1" id="KW-1133">Transmembrane helix</keyword>
<feature type="transmembrane region" description="Helical" evidence="1">
    <location>
        <begin position="63"/>
        <end position="83"/>
    </location>
</feature>
<evidence type="ECO:0000256" key="1">
    <source>
        <dbReference type="SAM" id="Phobius"/>
    </source>
</evidence>